<dbReference type="AlphaFoldDB" id="A0A9W9AXL6"/>
<proteinExistence type="predicted"/>
<evidence type="ECO:0000256" key="1">
    <source>
        <dbReference type="SAM" id="MobiDB-lite"/>
    </source>
</evidence>
<comment type="caution">
    <text evidence="2">The sequence shown here is derived from an EMBL/GenBank/DDBJ whole genome shotgun (WGS) entry which is preliminary data.</text>
</comment>
<organism evidence="2 3">
    <name type="scientific">Lentinula lateritia</name>
    <dbReference type="NCBI Taxonomy" id="40482"/>
    <lineage>
        <taxon>Eukaryota</taxon>
        <taxon>Fungi</taxon>
        <taxon>Dikarya</taxon>
        <taxon>Basidiomycota</taxon>
        <taxon>Agaricomycotina</taxon>
        <taxon>Agaricomycetes</taxon>
        <taxon>Agaricomycetidae</taxon>
        <taxon>Agaricales</taxon>
        <taxon>Marasmiineae</taxon>
        <taxon>Omphalotaceae</taxon>
        <taxon>Lentinula</taxon>
    </lineage>
</organism>
<dbReference type="Proteomes" id="UP001150238">
    <property type="component" value="Unassembled WGS sequence"/>
</dbReference>
<evidence type="ECO:0000313" key="2">
    <source>
        <dbReference type="EMBL" id="KAJ4491286.1"/>
    </source>
</evidence>
<sequence length="114" mass="12849">MSPRNGSYVRISLRHSAAFCASLFCTILQSSNIFLDMGDVSMGIAYLCGGCCCLKDTDPGPEGSQMTRTREHPKENDIKMEFMSRNYQRDKDGRFHQAITEQPQAQTAAKYEKK</sequence>
<reference evidence="2" key="2">
    <citation type="journal article" date="2023" name="Proc. Natl. Acad. Sci. U.S.A.">
        <title>A global phylogenomic analysis of the shiitake genus Lentinula.</title>
        <authorList>
            <person name="Sierra-Patev S."/>
            <person name="Min B."/>
            <person name="Naranjo-Ortiz M."/>
            <person name="Looney B."/>
            <person name="Konkel Z."/>
            <person name="Slot J.C."/>
            <person name="Sakamoto Y."/>
            <person name="Steenwyk J.L."/>
            <person name="Rokas A."/>
            <person name="Carro J."/>
            <person name="Camarero S."/>
            <person name="Ferreira P."/>
            <person name="Molpeceres G."/>
            <person name="Ruiz-Duenas F.J."/>
            <person name="Serrano A."/>
            <person name="Henrissat B."/>
            <person name="Drula E."/>
            <person name="Hughes K.W."/>
            <person name="Mata J.L."/>
            <person name="Ishikawa N.K."/>
            <person name="Vargas-Isla R."/>
            <person name="Ushijima S."/>
            <person name="Smith C.A."/>
            <person name="Donoghue J."/>
            <person name="Ahrendt S."/>
            <person name="Andreopoulos W."/>
            <person name="He G."/>
            <person name="LaButti K."/>
            <person name="Lipzen A."/>
            <person name="Ng V."/>
            <person name="Riley R."/>
            <person name="Sandor L."/>
            <person name="Barry K."/>
            <person name="Martinez A.T."/>
            <person name="Xiao Y."/>
            <person name="Gibbons J.G."/>
            <person name="Terashima K."/>
            <person name="Grigoriev I.V."/>
            <person name="Hibbett D."/>
        </authorList>
    </citation>
    <scope>NUCLEOTIDE SEQUENCE</scope>
    <source>
        <strain evidence="2">Sp2 HRB7682 ss15</strain>
    </source>
</reference>
<accession>A0A9W9AXL6</accession>
<protein>
    <submittedName>
        <fullName evidence="2">Uncharacterized protein</fullName>
    </submittedName>
</protein>
<evidence type="ECO:0000313" key="3">
    <source>
        <dbReference type="Proteomes" id="UP001150238"/>
    </source>
</evidence>
<feature type="region of interest" description="Disordered" evidence="1">
    <location>
        <begin position="93"/>
        <end position="114"/>
    </location>
</feature>
<dbReference type="EMBL" id="JANVFS010000006">
    <property type="protein sequence ID" value="KAJ4491286.1"/>
    <property type="molecule type" value="Genomic_DNA"/>
</dbReference>
<reference evidence="2" key="1">
    <citation type="submission" date="2022-08" db="EMBL/GenBank/DDBJ databases">
        <authorList>
            <consortium name="DOE Joint Genome Institute"/>
            <person name="Min B."/>
            <person name="Riley R."/>
            <person name="Sierra-Patev S."/>
            <person name="Naranjo-Ortiz M."/>
            <person name="Looney B."/>
            <person name="Konkel Z."/>
            <person name="Slot J.C."/>
            <person name="Sakamoto Y."/>
            <person name="Steenwyk J.L."/>
            <person name="Rokas A."/>
            <person name="Carro J."/>
            <person name="Camarero S."/>
            <person name="Ferreira P."/>
            <person name="Molpeceres G."/>
            <person name="Ruiz-Duenas F.J."/>
            <person name="Serrano A."/>
            <person name="Henrissat B."/>
            <person name="Drula E."/>
            <person name="Hughes K.W."/>
            <person name="Mata J.L."/>
            <person name="Ishikawa N.K."/>
            <person name="Vargas-Isla R."/>
            <person name="Ushijima S."/>
            <person name="Smith C.A."/>
            <person name="Ahrendt S."/>
            <person name="Andreopoulos W."/>
            <person name="He G."/>
            <person name="Labutti K."/>
            <person name="Lipzen A."/>
            <person name="Ng V."/>
            <person name="Sandor L."/>
            <person name="Barry K."/>
            <person name="Martinez A.T."/>
            <person name="Xiao Y."/>
            <person name="Gibbons J.G."/>
            <person name="Terashima K."/>
            <person name="Hibbett D.S."/>
            <person name="Grigoriev I.V."/>
        </authorList>
    </citation>
    <scope>NUCLEOTIDE SEQUENCE</scope>
    <source>
        <strain evidence="2">Sp2 HRB7682 ss15</strain>
    </source>
</reference>
<name>A0A9W9AXL6_9AGAR</name>
<gene>
    <name evidence="2" type="ORF">C8J55DRAFT_486277</name>
</gene>